<dbReference type="Pfam" id="PF01743">
    <property type="entry name" value="PolyA_pol"/>
    <property type="match status" value="1"/>
</dbReference>
<feature type="binding site" evidence="11">
    <location>
        <position position="163"/>
    </location>
    <ligand>
        <name>CTP</name>
        <dbReference type="ChEBI" id="CHEBI:37563"/>
    </ligand>
</feature>
<comment type="catalytic activity">
    <reaction evidence="11">
        <text>a tRNA with a 3' CCA end + 2 CTP + ATP = a tRNA with a 3' CCACCA end + 3 diphosphate</text>
        <dbReference type="Rhea" id="RHEA:76235"/>
        <dbReference type="Rhea" id="RHEA-COMP:10468"/>
        <dbReference type="Rhea" id="RHEA-COMP:18655"/>
        <dbReference type="ChEBI" id="CHEBI:30616"/>
        <dbReference type="ChEBI" id="CHEBI:33019"/>
        <dbReference type="ChEBI" id="CHEBI:37563"/>
        <dbReference type="ChEBI" id="CHEBI:83071"/>
        <dbReference type="ChEBI" id="CHEBI:195187"/>
    </reaction>
</comment>
<dbReference type="GO" id="GO:0004810">
    <property type="term" value="F:CCA tRNA nucleotidyltransferase activity"/>
    <property type="evidence" value="ECO:0007669"/>
    <property type="project" value="UniProtKB-UniRule"/>
</dbReference>
<evidence type="ECO:0000256" key="2">
    <source>
        <dbReference type="ARBA" id="ARBA00022679"/>
    </source>
</evidence>
<dbReference type="GO" id="GO:0160016">
    <property type="term" value="F:CCACCA tRNA nucleotidyltransferase activity"/>
    <property type="evidence" value="ECO:0007669"/>
    <property type="project" value="RHEA"/>
</dbReference>
<evidence type="ECO:0000256" key="3">
    <source>
        <dbReference type="ARBA" id="ARBA00022694"/>
    </source>
</evidence>
<dbReference type="SUPFAM" id="SSF81301">
    <property type="entry name" value="Nucleotidyltransferase"/>
    <property type="match status" value="1"/>
</dbReference>
<dbReference type="GO" id="GO:0000049">
    <property type="term" value="F:tRNA binding"/>
    <property type="evidence" value="ECO:0007669"/>
    <property type="project" value="UniProtKB-UniRule"/>
</dbReference>
<feature type="binding site" evidence="11">
    <location>
        <position position="160"/>
    </location>
    <ligand>
        <name>ATP</name>
        <dbReference type="ChEBI" id="CHEBI:30616"/>
    </ligand>
</feature>
<feature type="binding site" evidence="11">
    <location>
        <position position="30"/>
    </location>
    <ligand>
        <name>ATP</name>
        <dbReference type="ChEBI" id="CHEBI:30616"/>
    </ligand>
</feature>
<organism evidence="15 16">
    <name type="scientific">Lederbergia galactosidilytica</name>
    <dbReference type="NCBI Taxonomy" id="217031"/>
    <lineage>
        <taxon>Bacteria</taxon>
        <taxon>Bacillati</taxon>
        <taxon>Bacillota</taxon>
        <taxon>Bacilli</taxon>
        <taxon>Bacillales</taxon>
        <taxon>Bacillaceae</taxon>
        <taxon>Lederbergia</taxon>
    </lineage>
</organism>
<comment type="function">
    <text evidence="11">Catalyzes the addition and repair of the essential 3'-terminal CCA sequence in tRNAs without using a nucleic acid template. Adds these three nucleotides in the order of C, C, and A to the tRNA nucleotide-73, using CTP and ATP as substrates and producing inorganic pyrophosphate. tRNA 3'-terminal CCA addition is required both for tRNA processing and repair. Also involved in tRNA surveillance by mediating tandem CCA addition to generate a CCACCA at the 3' terminus of unstable tRNAs. While stable tRNAs receive only 3'-terminal CCA, unstable tRNAs are marked with CCACCA and rapidly degraded.</text>
</comment>
<comment type="catalytic activity">
    <reaction evidence="11">
        <text>a tRNA precursor + 2 CTP + ATP = a tRNA with a 3' CCA end + 3 diphosphate</text>
        <dbReference type="Rhea" id="RHEA:14433"/>
        <dbReference type="Rhea" id="RHEA-COMP:10465"/>
        <dbReference type="Rhea" id="RHEA-COMP:10468"/>
        <dbReference type="ChEBI" id="CHEBI:30616"/>
        <dbReference type="ChEBI" id="CHEBI:33019"/>
        <dbReference type="ChEBI" id="CHEBI:37563"/>
        <dbReference type="ChEBI" id="CHEBI:74896"/>
        <dbReference type="ChEBI" id="CHEBI:83071"/>
        <dbReference type="EC" id="2.7.7.72"/>
    </reaction>
</comment>
<dbReference type="EC" id="2.7.7.72" evidence="11"/>
<feature type="binding site" evidence="11">
    <location>
        <position position="157"/>
    </location>
    <ligand>
        <name>CTP</name>
        <dbReference type="ChEBI" id="CHEBI:37563"/>
    </ligand>
</feature>
<keyword evidence="8 11" id="KW-0067">ATP-binding</keyword>
<dbReference type="InterPro" id="IPR032828">
    <property type="entry name" value="PolyA_RNA-bd"/>
</dbReference>
<evidence type="ECO:0000256" key="11">
    <source>
        <dbReference type="HAMAP-Rule" id="MF_01263"/>
    </source>
</evidence>
<feature type="domain" description="CCA-adding enzyme C-terminal" evidence="14">
    <location>
        <begin position="248"/>
        <end position="391"/>
    </location>
</feature>
<dbReference type="InterPro" id="IPR050264">
    <property type="entry name" value="Bact_CCA-adding_enz_type3_sf"/>
</dbReference>
<keyword evidence="9 11" id="KW-0460">Magnesium</keyword>
<dbReference type="Gene3D" id="1.10.246.80">
    <property type="match status" value="1"/>
</dbReference>
<feature type="binding site" evidence="11">
    <location>
        <position position="42"/>
    </location>
    <ligand>
        <name>Mg(2+)</name>
        <dbReference type="ChEBI" id="CHEBI:18420"/>
    </ligand>
</feature>
<dbReference type="PATRIC" id="fig|217031.6.peg.2918"/>
<dbReference type="Pfam" id="PF12627">
    <property type="entry name" value="PolyA_pol_RNAbd"/>
    <property type="match status" value="1"/>
</dbReference>
<keyword evidence="7 11" id="KW-0692">RNA repair</keyword>
<feature type="binding site" evidence="11">
    <location>
        <position position="30"/>
    </location>
    <ligand>
        <name>CTP</name>
        <dbReference type="ChEBI" id="CHEBI:37563"/>
    </ligand>
</feature>
<dbReference type="Proteomes" id="UP000077881">
    <property type="component" value="Unassembled WGS sequence"/>
</dbReference>
<comment type="cofactor">
    <cofactor evidence="1 11">
        <name>Mg(2+)</name>
        <dbReference type="ChEBI" id="CHEBI:18420"/>
    </cofactor>
</comment>
<proteinExistence type="inferred from homology"/>
<keyword evidence="2 11" id="KW-0808">Transferase</keyword>
<evidence type="ECO:0000256" key="4">
    <source>
        <dbReference type="ARBA" id="ARBA00022695"/>
    </source>
</evidence>
<dbReference type="Gene3D" id="1.10.110.30">
    <property type="match status" value="1"/>
</dbReference>
<feature type="binding site" evidence="11">
    <location>
        <position position="40"/>
    </location>
    <ligand>
        <name>Mg(2+)</name>
        <dbReference type="ChEBI" id="CHEBI:18420"/>
    </ligand>
</feature>
<evidence type="ECO:0000256" key="6">
    <source>
        <dbReference type="ARBA" id="ARBA00022741"/>
    </source>
</evidence>
<dbReference type="Gene3D" id="1.20.58.560">
    <property type="match status" value="1"/>
</dbReference>
<dbReference type="InterPro" id="IPR032810">
    <property type="entry name" value="CCA-adding_enz_C"/>
</dbReference>
<feature type="domain" description="Poly A polymerase head" evidence="12">
    <location>
        <begin position="22"/>
        <end position="141"/>
    </location>
</feature>
<evidence type="ECO:0000256" key="1">
    <source>
        <dbReference type="ARBA" id="ARBA00001946"/>
    </source>
</evidence>
<feature type="binding site" evidence="11">
    <location>
        <position position="163"/>
    </location>
    <ligand>
        <name>ATP</name>
        <dbReference type="ChEBI" id="CHEBI:30616"/>
    </ligand>
</feature>
<evidence type="ECO:0000259" key="14">
    <source>
        <dbReference type="Pfam" id="PF13735"/>
    </source>
</evidence>
<dbReference type="STRING" id="217031.ABB05_13520"/>
<feature type="binding site" evidence="11">
    <location>
        <position position="160"/>
    </location>
    <ligand>
        <name>CTP</name>
        <dbReference type="ChEBI" id="CHEBI:37563"/>
    </ligand>
</feature>
<feature type="binding site" evidence="11">
    <location>
        <position position="154"/>
    </location>
    <ligand>
        <name>ATP</name>
        <dbReference type="ChEBI" id="CHEBI:30616"/>
    </ligand>
</feature>
<dbReference type="PANTHER" id="PTHR46173">
    <property type="entry name" value="CCA TRNA NUCLEOTIDYLTRANSFERASE 1, MITOCHONDRIAL"/>
    <property type="match status" value="1"/>
</dbReference>
<dbReference type="Gene3D" id="3.30.460.10">
    <property type="entry name" value="Beta Polymerase, domain 2"/>
    <property type="match status" value="1"/>
</dbReference>
<keyword evidence="16" id="KW-1185">Reference proteome</keyword>
<dbReference type="SUPFAM" id="SSF81891">
    <property type="entry name" value="Poly A polymerase C-terminal region-like"/>
    <property type="match status" value="1"/>
</dbReference>
<evidence type="ECO:0000256" key="8">
    <source>
        <dbReference type="ARBA" id="ARBA00022840"/>
    </source>
</evidence>
<keyword evidence="10 11" id="KW-0694">RNA-binding</keyword>
<feature type="binding site" evidence="11">
    <location>
        <position position="154"/>
    </location>
    <ligand>
        <name>CTP</name>
        <dbReference type="ChEBI" id="CHEBI:37563"/>
    </ligand>
</feature>
<feature type="binding site" evidence="11">
    <location>
        <position position="27"/>
    </location>
    <ligand>
        <name>CTP</name>
        <dbReference type="ChEBI" id="CHEBI:37563"/>
    </ligand>
</feature>
<dbReference type="PANTHER" id="PTHR46173:SF1">
    <property type="entry name" value="CCA TRNA NUCLEOTIDYLTRANSFERASE 1, MITOCHONDRIAL"/>
    <property type="match status" value="1"/>
</dbReference>
<reference evidence="15 16" key="1">
    <citation type="submission" date="2015-05" db="EMBL/GenBank/DDBJ databases">
        <title>Comparison of genome.</title>
        <authorList>
            <person name="Zheng Z."/>
            <person name="Sun M."/>
        </authorList>
    </citation>
    <scope>NUCLEOTIDE SEQUENCE [LARGE SCALE GENOMIC DNA]</scope>
    <source>
        <strain evidence="15 16">G25-74</strain>
    </source>
</reference>
<evidence type="ECO:0000313" key="16">
    <source>
        <dbReference type="Proteomes" id="UP000077881"/>
    </source>
</evidence>
<comment type="similarity">
    <text evidence="11">Belongs to the tRNA nucleotidyltransferase/poly(A) polymerase family. Bacterial CCA-adding enzyme type 3 subfamily.</text>
</comment>
<evidence type="ECO:0000259" key="12">
    <source>
        <dbReference type="Pfam" id="PF01743"/>
    </source>
</evidence>
<keyword evidence="3 11" id="KW-0819">tRNA processing</keyword>
<evidence type="ECO:0000259" key="13">
    <source>
        <dbReference type="Pfam" id="PF12627"/>
    </source>
</evidence>
<name>A0A177ZP85_9BACI</name>
<dbReference type="InterPro" id="IPR023068">
    <property type="entry name" value="CCA-adding_enz_firmicutes"/>
</dbReference>
<dbReference type="HAMAP" id="MF_01263">
    <property type="entry name" value="CCA_bact_type3"/>
    <property type="match status" value="1"/>
</dbReference>
<accession>A0A177ZP85</accession>
<keyword evidence="5 11" id="KW-0479">Metal-binding</keyword>
<dbReference type="RefSeq" id="WP_064468333.1">
    <property type="nucleotide sequence ID" value="NZ_LDJR01000053.1"/>
</dbReference>
<dbReference type="Pfam" id="PF13735">
    <property type="entry name" value="tRNA_NucTran2_2"/>
    <property type="match status" value="1"/>
</dbReference>
<feature type="binding site" evidence="11">
    <location>
        <position position="111"/>
    </location>
    <ligand>
        <name>ATP</name>
        <dbReference type="ChEBI" id="CHEBI:30616"/>
    </ligand>
</feature>
<evidence type="ECO:0000256" key="10">
    <source>
        <dbReference type="ARBA" id="ARBA00022884"/>
    </source>
</evidence>
<dbReference type="EMBL" id="LDJR01000053">
    <property type="protein sequence ID" value="OAK69796.1"/>
    <property type="molecule type" value="Genomic_DNA"/>
</dbReference>
<feature type="binding site" evidence="11">
    <location>
        <position position="111"/>
    </location>
    <ligand>
        <name>CTP</name>
        <dbReference type="ChEBI" id="CHEBI:37563"/>
    </ligand>
</feature>
<sequence>MDRLFIEAKPVIQQLKNAGYEAYYVGGAVRDYLLKREIHDIDIATSATPLEIKSVFPTTVDVGIEHGTILVIYEKKGYEITTFRAETKYIDFRRPEDVMFIRSLKEDLQRRDFTINAMAMDEEGNIIDPFNGQEDIKKKCIKTVGSPTERFGEDALRLMRAVRFVSQLGFKLDMGTEEALIEQAPLLQYIAIERILMEMEKLLTGKYVKQALKIARKTQLHEYWPAIFKQDHVIDQIVEMPIEELDNRHLWLLALYLCKTEEPQKQFKKWKMPMKEIKKLLRALTFLNWRMNSKWTNVQLYRAGKEIAVMVEKLVQVLQYEKPQSIEAIIDKKFAEFPITDRSHLAITGTDILEWTEQTPGPWVSQLLNQLEEEILNKNLPNEREMIRRWVKGWENQSRDKCSKH</sequence>
<dbReference type="AlphaFoldDB" id="A0A177ZP85"/>
<dbReference type="GO" id="GO:0000287">
    <property type="term" value="F:magnesium ion binding"/>
    <property type="evidence" value="ECO:0007669"/>
    <property type="project" value="UniProtKB-UniRule"/>
</dbReference>
<protein>
    <recommendedName>
        <fullName evidence="11">CCA-adding enzyme</fullName>
        <ecNumber evidence="11">2.7.7.72</ecNumber>
    </recommendedName>
    <alternativeName>
        <fullName evidence="11">CCA tRNA nucleotidyltransferase</fullName>
    </alternativeName>
    <alternativeName>
        <fullName evidence="11">tRNA CCA-pyrophosphorylase</fullName>
    </alternativeName>
    <alternativeName>
        <fullName evidence="11">tRNA adenylyl-/cytidylyl- transferase</fullName>
    </alternativeName>
    <alternativeName>
        <fullName evidence="11">tRNA nucleotidyltransferase</fullName>
    </alternativeName>
    <alternativeName>
        <fullName evidence="11">tRNA-NT</fullName>
    </alternativeName>
</protein>
<evidence type="ECO:0000256" key="5">
    <source>
        <dbReference type="ARBA" id="ARBA00022723"/>
    </source>
</evidence>
<gene>
    <name evidence="11" type="primary">cca</name>
    <name evidence="15" type="ORF">ABB05_13520</name>
</gene>
<evidence type="ECO:0000256" key="9">
    <source>
        <dbReference type="ARBA" id="ARBA00022842"/>
    </source>
</evidence>
<keyword evidence="6 11" id="KW-0547">Nucleotide-binding</keyword>
<evidence type="ECO:0000256" key="7">
    <source>
        <dbReference type="ARBA" id="ARBA00022800"/>
    </source>
</evidence>
<evidence type="ECO:0000313" key="15">
    <source>
        <dbReference type="EMBL" id="OAK69796.1"/>
    </source>
</evidence>
<comment type="subunit">
    <text evidence="11">Homodimer.</text>
</comment>
<dbReference type="GO" id="GO:0005524">
    <property type="term" value="F:ATP binding"/>
    <property type="evidence" value="ECO:0007669"/>
    <property type="project" value="UniProtKB-UniRule"/>
</dbReference>
<feature type="domain" description="tRNA nucleotidyltransferase/poly(A) polymerase RNA and SrmB- binding" evidence="13">
    <location>
        <begin position="169"/>
        <end position="225"/>
    </location>
</feature>
<dbReference type="InterPro" id="IPR002646">
    <property type="entry name" value="PolA_pol_head_dom"/>
</dbReference>
<dbReference type="GO" id="GO:0001680">
    <property type="term" value="P:tRNA 3'-terminal CCA addition"/>
    <property type="evidence" value="ECO:0007669"/>
    <property type="project" value="UniProtKB-UniRule"/>
</dbReference>
<comment type="miscellaneous">
    <text evidence="11">A single active site specifically recognizes both ATP and CTP and is responsible for their addition.</text>
</comment>
<dbReference type="GO" id="GO:0042245">
    <property type="term" value="P:RNA repair"/>
    <property type="evidence" value="ECO:0007669"/>
    <property type="project" value="UniProtKB-KW"/>
</dbReference>
<keyword evidence="4 11" id="KW-0548">Nucleotidyltransferase</keyword>
<dbReference type="InterPro" id="IPR043519">
    <property type="entry name" value="NT_sf"/>
</dbReference>
<dbReference type="CDD" id="cd05398">
    <property type="entry name" value="NT_ClassII-CCAase"/>
    <property type="match status" value="1"/>
</dbReference>
<dbReference type="NCBIfam" id="NF009814">
    <property type="entry name" value="PRK13299.1"/>
    <property type="match status" value="1"/>
</dbReference>
<feature type="binding site" evidence="11">
    <location>
        <position position="27"/>
    </location>
    <ligand>
        <name>ATP</name>
        <dbReference type="ChEBI" id="CHEBI:30616"/>
    </ligand>
</feature>
<feature type="binding site" evidence="11">
    <location>
        <position position="157"/>
    </location>
    <ligand>
        <name>ATP</name>
        <dbReference type="ChEBI" id="CHEBI:30616"/>
    </ligand>
</feature>
<comment type="caution">
    <text evidence="15">The sequence shown here is derived from an EMBL/GenBank/DDBJ whole genome shotgun (WGS) entry which is preliminary data.</text>
</comment>